<dbReference type="eggNOG" id="COG2764">
    <property type="taxonomic scope" value="Bacteria"/>
</dbReference>
<dbReference type="AlphaFoldDB" id="Q8FQJ7"/>
<proteinExistence type="predicted"/>
<sequence>MVHLPRARGVPIMTHTLSTYLTFPGNAAEVFEHWAKIFDGDLTLTKYGDVPTGEFPFEPDPDLVAHAQLTITGGTLTGGDNMPGEPELPLRGTAYSLLYSLNTPEEAREVIQRLVDGGGHVGMPFEEAPWGGYYGQVFDRFGVMWAFDVEAPDTPAADTVI</sequence>
<organism evidence="2 3">
    <name type="scientific">Corynebacterium efficiens (strain DSM 44549 / YS-314 / AJ 12310 / JCM 11189 / NBRC 100395)</name>
    <dbReference type="NCBI Taxonomy" id="196164"/>
    <lineage>
        <taxon>Bacteria</taxon>
        <taxon>Bacillati</taxon>
        <taxon>Actinomycetota</taxon>
        <taxon>Actinomycetes</taxon>
        <taxon>Mycobacteriales</taxon>
        <taxon>Corynebacteriaceae</taxon>
        <taxon>Corynebacterium</taxon>
    </lineage>
</organism>
<dbReference type="HOGENOM" id="CLU_046006_17_2_11"/>
<dbReference type="InterPro" id="IPR028973">
    <property type="entry name" value="PhnB-like"/>
</dbReference>
<dbReference type="InterPro" id="IPR029068">
    <property type="entry name" value="Glyas_Bleomycin-R_OHBP_Dase"/>
</dbReference>
<dbReference type="PANTHER" id="PTHR33990:SF1">
    <property type="entry name" value="PROTEIN YJDN"/>
    <property type="match status" value="1"/>
</dbReference>
<evidence type="ECO:0000313" key="3">
    <source>
        <dbReference type="Proteomes" id="UP000001409"/>
    </source>
</evidence>
<dbReference type="Gene3D" id="3.10.180.10">
    <property type="entry name" value="2,3-Dihydroxybiphenyl 1,2-Dioxygenase, domain 1"/>
    <property type="match status" value="1"/>
</dbReference>
<evidence type="ECO:0000313" key="2">
    <source>
        <dbReference type="EMBL" id="BAC17932.1"/>
    </source>
</evidence>
<protein>
    <recommendedName>
        <fullName evidence="1">Glyoxalase/fosfomycin resistance/dioxygenase domain-containing protein</fullName>
    </recommendedName>
</protein>
<keyword evidence="3" id="KW-1185">Reference proteome</keyword>
<dbReference type="KEGG" id="cef:CE1122"/>
<feature type="domain" description="Glyoxalase/fosfomycin resistance/dioxygenase" evidence="1">
    <location>
        <begin position="25"/>
        <end position="147"/>
    </location>
</feature>
<evidence type="ECO:0000259" key="1">
    <source>
        <dbReference type="Pfam" id="PF00903"/>
    </source>
</evidence>
<dbReference type="Pfam" id="PF00903">
    <property type="entry name" value="Glyoxalase"/>
    <property type="match status" value="1"/>
</dbReference>
<dbReference type="CDD" id="cd06588">
    <property type="entry name" value="PhnB_like"/>
    <property type="match status" value="1"/>
</dbReference>
<dbReference type="PANTHER" id="PTHR33990">
    <property type="entry name" value="PROTEIN YJDN-RELATED"/>
    <property type="match status" value="1"/>
</dbReference>
<reference evidence="2 3" key="1">
    <citation type="journal article" date="2003" name="Genome Res.">
        <title>Comparative complete genome sequence analysis of the amino acid replacements responsible for the thermostability of Corynebacterium efficiens.</title>
        <authorList>
            <person name="Nishio Y."/>
            <person name="Nakamura Y."/>
            <person name="Kawarabayasi Y."/>
            <person name="Usuda Y."/>
            <person name="Kimura E."/>
            <person name="Sugimoto S."/>
            <person name="Matsui K."/>
            <person name="Yamagishi A."/>
            <person name="Kikuchi H."/>
            <person name="Ikeo K."/>
            <person name="Gojobori T."/>
        </authorList>
    </citation>
    <scope>NUCLEOTIDE SEQUENCE [LARGE SCALE GENOMIC DNA]</scope>
    <source>
        <strain evidence="3">DSM 44549 / YS-314 / AJ 12310 / JCM 11189 / NBRC 100395</strain>
    </source>
</reference>
<dbReference type="Proteomes" id="UP000001409">
    <property type="component" value="Chromosome"/>
</dbReference>
<name>Q8FQJ7_COREF</name>
<accession>Q8FQJ7</accession>
<dbReference type="InterPro" id="IPR004360">
    <property type="entry name" value="Glyas_Fos-R_dOase_dom"/>
</dbReference>
<dbReference type="EMBL" id="BA000035">
    <property type="protein sequence ID" value="BAC17932.1"/>
    <property type="molecule type" value="Genomic_DNA"/>
</dbReference>
<dbReference type="SUPFAM" id="SSF54593">
    <property type="entry name" value="Glyoxalase/Bleomycin resistance protein/Dihydroxybiphenyl dioxygenase"/>
    <property type="match status" value="1"/>
</dbReference>